<name>A0ABN1VGV8_9PSEU</name>
<dbReference type="InterPro" id="IPR024520">
    <property type="entry name" value="DUF3558"/>
</dbReference>
<gene>
    <name evidence="3" type="ORF">GCM10009675_30320</name>
</gene>
<evidence type="ECO:0000256" key="2">
    <source>
        <dbReference type="SAM" id="SignalP"/>
    </source>
</evidence>
<dbReference type="EMBL" id="BAAALM010000009">
    <property type="protein sequence ID" value="GAA1208415.1"/>
    <property type="molecule type" value="Genomic_DNA"/>
</dbReference>
<evidence type="ECO:0000313" key="4">
    <source>
        <dbReference type="Proteomes" id="UP001500467"/>
    </source>
</evidence>
<organism evidence="3 4">
    <name type="scientific">Prauserella alba</name>
    <dbReference type="NCBI Taxonomy" id="176898"/>
    <lineage>
        <taxon>Bacteria</taxon>
        <taxon>Bacillati</taxon>
        <taxon>Actinomycetota</taxon>
        <taxon>Actinomycetes</taxon>
        <taxon>Pseudonocardiales</taxon>
        <taxon>Pseudonocardiaceae</taxon>
        <taxon>Prauserella</taxon>
    </lineage>
</organism>
<dbReference type="RefSeq" id="WP_253859853.1">
    <property type="nucleotide sequence ID" value="NZ_BAAALM010000009.1"/>
</dbReference>
<evidence type="ECO:0000256" key="1">
    <source>
        <dbReference type="SAM" id="MobiDB-lite"/>
    </source>
</evidence>
<evidence type="ECO:0008006" key="5">
    <source>
        <dbReference type="Google" id="ProtNLM"/>
    </source>
</evidence>
<feature type="signal peptide" evidence="2">
    <location>
        <begin position="1"/>
        <end position="23"/>
    </location>
</feature>
<protein>
    <recommendedName>
        <fullName evidence="5">DUF3558 domain-containing protein</fullName>
    </recommendedName>
</protein>
<feature type="region of interest" description="Disordered" evidence="1">
    <location>
        <begin position="20"/>
        <end position="61"/>
    </location>
</feature>
<sequence length="189" mass="19713">MKINRAVLTICLGVLVGTSACSSSEGGEAATEPPTSEQPRTSAPSSSPARIPETELAETDPCSLLSKSDVSKYGEQIEGPIREDIGSSRDCRFMKPFGSEPKGSFTLGVAVRDDQGINDAVDRGYGIQKTEDGGRQFARIPSEGGCTVAVSVTTASRVDVLINMAAGTERACQVASEVSEVVASRLPEG</sequence>
<evidence type="ECO:0000313" key="3">
    <source>
        <dbReference type="EMBL" id="GAA1208415.1"/>
    </source>
</evidence>
<dbReference type="PROSITE" id="PS51257">
    <property type="entry name" value="PROKAR_LIPOPROTEIN"/>
    <property type="match status" value="1"/>
</dbReference>
<reference evidence="3 4" key="1">
    <citation type="journal article" date="2019" name="Int. J. Syst. Evol. Microbiol.">
        <title>The Global Catalogue of Microorganisms (GCM) 10K type strain sequencing project: providing services to taxonomists for standard genome sequencing and annotation.</title>
        <authorList>
            <consortium name="The Broad Institute Genomics Platform"/>
            <consortium name="The Broad Institute Genome Sequencing Center for Infectious Disease"/>
            <person name="Wu L."/>
            <person name="Ma J."/>
        </authorList>
    </citation>
    <scope>NUCLEOTIDE SEQUENCE [LARGE SCALE GENOMIC DNA]</scope>
    <source>
        <strain evidence="3 4">JCM 13022</strain>
    </source>
</reference>
<accession>A0ABN1VGV8</accession>
<feature type="compositionally biased region" description="Low complexity" evidence="1">
    <location>
        <begin position="20"/>
        <end position="32"/>
    </location>
</feature>
<feature type="chain" id="PRO_5045984450" description="DUF3558 domain-containing protein" evidence="2">
    <location>
        <begin position="24"/>
        <end position="189"/>
    </location>
</feature>
<proteinExistence type="predicted"/>
<keyword evidence="2" id="KW-0732">Signal</keyword>
<keyword evidence="4" id="KW-1185">Reference proteome</keyword>
<dbReference type="Proteomes" id="UP001500467">
    <property type="component" value="Unassembled WGS sequence"/>
</dbReference>
<comment type="caution">
    <text evidence="3">The sequence shown here is derived from an EMBL/GenBank/DDBJ whole genome shotgun (WGS) entry which is preliminary data.</text>
</comment>
<dbReference type="Pfam" id="PF12079">
    <property type="entry name" value="DUF3558"/>
    <property type="match status" value="1"/>
</dbReference>